<gene>
    <name evidence="2" type="ORF">DXH78_16330</name>
</gene>
<sequence>MRPNLLKDRRKNPRHAINRVAQYYTGAGALPRSCVITDISDSGARLYSDTMMPDMFVLSVLVDNSEMRRDCQVVWRLGGELGVRFAGRSR</sequence>
<dbReference type="SUPFAM" id="SSF141371">
    <property type="entry name" value="PilZ domain-like"/>
    <property type="match status" value="1"/>
</dbReference>
<dbReference type="Pfam" id="PF07238">
    <property type="entry name" value="PilZ"/>
    <property type="match status" value="1"/>
</dbReference>
<dbReference type="Proteomes" id="UP000263993">
    <property type="component" value="Unassembled WGS sequence"/>
</dbReference>
<dbReference type="Gene3D" id="2.40.10.220">
    <property type="entry name" value="predicted glycosyltransferase like domains"/>
    <property type="match status" value="1"/>
</dbReference>
<evidence type="ECO:0000313" key="2">
    <source>
        <dbReference type="EMBL" id="RDV02161.1"/>
    </source>
</evidence>
<evidence type="ECO:0000313" key="3">
    <source>
        <dbReference type="Proteomes" id="UP000263993"/>
    </source>
</evidence>
<dbReference type="OrthoDB" id="8233502at2"/>
<protein>
    <submittedName>
        <fullName evidence="2">PilZ domain-containing protein</fullName>
    </submittedName>
</protein>
<dbReference type="AlphaFoldDB" id="A0A371B3X5"/>
<dbReference type="InterPro" id="IPR009875">
    <property type="entry name" value="PilZ_domain"/>
</dbReference>
<organism evidence="2 3">
    <name type="scientific">Undibacter mobilis</name>
    <dbReference type="NCBI Taxonomy" id="2292256"/>
    <lineage>
        <taxon>Bacteria</taxon>
        <taxon>Pseudomonadati</taxon>
        <taxon>Pseudomonadota</taxon>
        <taxon>Alphaproteobacteria</taxon>
        <taxon>Hyphomicrobiales</taxon>
        <taxon>Nitrobacteraceae</taxon>
        <taxon>Undibacter</taxon>
    </lineage>
</organism>
<comment type="caution">
    <text evidence="2">The sequence shown here is derived from an EMBL/GenBank/DDBJ whole genome shotgun (WGS) entry which is preliminary data.</text>
</comment>
<feature type="domain" description="PilZ" evidence="1">
    <location>
        <begin position="8"/>
        <end position="86"/>
    </location>
</feature>
<name>A0A371B3X5_9BRAD</name>
<reference evidence="3" key="1">
    <citation type="submission" date="2018-08" db="EMBL/GenBank/DDBJ databases">
        <authorList>
            <person name="Kim S.-J."/>
            <person name="Jung G.-Y."/>
        </authorList>
    </citation>
    <scope>NUCLEOTIDE SEQUENCE [LARGE SCALE GENOMIC DNA]</scope>
    <source>
        <strain evidence="3">GY_H</strain>
    </source>
</reference>
<proteinExistence type="predicted"/>
<accession>A0A371B3X5</accession>
<evidence type="ECO:0000259" key="1">
    <source>
        <dbReference type="Pfam" id="PF07238"/>
    </source>
</evidence>
<keyword evidence="3" id="KW-1185">Reference proteome</keyword>
<dbReference type="EMBL" id="QRGO01000002">
    <property type="protein sequence ID" value="RDV02161.1"/>
    <property type="molecule type" value="Genomic_DNA"/>
</dbReference>
<dbReference type="GO" id="GO:0035438">
    <property type="term" value="F:cyclic-di-GMP binding"/>
    <property type="evidence" value="ECO:0007669"/>
    <property type="project" value="InterPro"/>
</dbReference>